<reference evidence="1" key="1">
    <citation type="journal article" date="2013" name="BMC Genomics">
        <title>Unscrambling butterfly oogenesis.</title>
        <authorList>
            <person name="Carter J.M."/>
            <person name="Baker S.C."/>
            <person name="Pink R."/>
            <person name="Carter D.R."/>
            <person name="Collins A."/>
            <person name="Tomlin J."/>
            <person name="Gibbs M."/>
            <person name="Breuker C.J."/>
        </authorList>
    </citation>
    <scope>NUCLEOTIDE SEQUENCE</scope>
    <source>
        <tissue evidence="1">Ovary</tissue>
    </source>
</reference>
<protein>
    <submittedName>
        <fullName evidence="1">Uncharacterized protein</fullName>
    </submittedName>
</protein>
<reference evidence="1" key="2">
    <citation type="submission" date="2013-05" db="EMBL/GenBank/DDBJ databases">
        <authorList>
            <person name="Carter J.-M."/>
            <person name="Baker S.C."/>
            <person name="Pink R."/>
            <person name="Carter D.R.F."/>
            <person name="Collins A."/>
            <person name="Tomlin J."/>
            <person name="Gibbs M."/>
            <person name="Breuker C.J."/>
        </authorList>
    </citation>
    <scope>NUCLEOTIDE SEQUENCE</scope>
    <source>
        <tissue evidence="1">Ovary</tissue>
    </source>
</reference>
<dbReference type="EMBL" id="GAIX01007355">
    <property type="protein sequence ID" value="JAA85205.1"/>
    <property type="molecule type" value="Transcribed_RNA"/>
</dbReference>
<organism evidence="1">
    <name type="scientific">Pararge aegeria</name>
    <name type="common">speckled wood butterfly</name>
    <dbReference type="NCBI Taxonomy" id="116150"/>
    <lineage>
        <taxon>Eukaryota</taxon>
        <taxon>Metazoa</taxon>
        <taxon>Ecdysozoa</taxon>
        <taxon>Arthropoda</taxon>
        <taxon>Hexapoda</taxon>
        <taxon>Insecta</taxon>
        <taxon>Pterygota</taxon>
        <taxon>Neoptera</taxon>
        <taxon>Endopterygota</taxon>
        <taxon>Lepidoptera</taxon>
        <taxon>Glossata</taxon>
        <taxon>Ditrysia</taxon>
        <taxon>Papilionoidea</taxon>
        <taxon>Nymphalidae</taxon>
        <taxon>Satyrinae</taxon>
        <taxon>Satyrini</taxon>
        <taxon>Parargina</taxon>
        <taxon>Pararge</taxon>
    </lineage>
</organism>
<name>S4PDU1_9NEOP</name>
<evidence type="ECO:0000313" key="1">
    <source>
        <dbReference type="EMBL" id="JAA85205.1"/>
    </source>
</evidence>
<dbReference type="AlphaFoldDB" id="S4PDU1"/>
<proteinExistence type="predicted"/>
<sequence>MLGSVNEFEFQTSCISRNGSSIRSLRIEYNRYHLSRLITNLLSTYLARTHWGSSSTEVKYVTVASEY</sequence>
<accession>S4PDU1</accession>